<organism evidence="2 3">
    <name type="scientific">Eiseniibacteriota bacterium</name>
    <dbReference type="NCBI Taxonomy" id="2212470"/>
    <lineage>
        <taxon>Bacteria</taxon>
        <taxon>Candidatus Eiseniibacteriota</taxon>
    </lineage>
</organism>
<keyword evidence="1" id="KW-1133">Transmembrane helix</keyword>
<reference evidence="2" key="1">
    <citation type="submission" date="2020-07" db="EMBL/GenBank/DDBJ databases">
        <title>Huge and variable diversity of episymbiotic CPR bacteria and DPANN archaea in groundwater ecosystems.</title>
        <authorList>
            <person name="He C.Y."/>
            <person name="Keren R."/>
            <person name="Whittaker M."/>
            <person name="Farag I.F."/>
            <person name="Doudna J."/>
            <person name="Cate J.H.D."/>
            <person name="Banfield J.F."/>
        </authorList>
    </citation>
    <scope>NUCLEOTIDE SEQUENCE</scope>
    <source>
        <strain evidence="2">NC_groundwater_1813_Pr3_B-0.1um_71_17</strain>
    </source>
</reference>
<evidence type="ECO:0000313" key="2">
    <source>
        <dbReference type="EMBL" id="MBI5168909.1"/>
    </source>
</evidence>
<name>A0A933SFA4_UNCEI</name>
<evidence type="ECO:0000313" key="3">
    <source>
        <dbReference type="Proteomes" id="UP000696931"/>
    </source>
</evidence>
<gene>
    <name evidence="2" type="ORF">HZA61_05450</name>
</gene>
<keyword evidence="1" id="KW-0812">Transmembrane</keyword>
<dbReference type="AlphaFoldDB" id="A0A933SFA4"/>
<proteinExistence type="predicted"/>
<accession>A0A933SFA4</accession>
<evidence type="ECO:0000256" key="1">
    <source>
        <dbReference type="SAM" id="Phobius"/>
    </source>
</evidence>
<keyword evidence="1" id="KW-0472">Membrane</keyword>
<comment type="caution">
    <text evidence="2">The sequence shown here is derived from an EMBL/GenBank/DDBJ whole genome shotgun (WGS) entry which is preliminary data.</text>
</comment>
<dbReference type="EMBL" id="JACRIW010000038">
    <property type="protein sequence ID" value="MBI5168909.1"/>
    <property type="molecule type" value="Genomic_DNA"/>
</dbReference>
<sequence>MNVRRLVTWVMLVAYAGANGCTALREVPRAELAAKPERKGVHVLTRDSLAYDFDYATFGPDSLTGYRDRNDLEGVVTETAVHRIALDDVEQLRARRIDWYRTGLVYGGALVAVVAAGLTLTVLKKDDPVPVSGGPRGTD</sequence>
<dbReference type="Proteomes" id="UP000696931">
    <property type="component" value="Unassembled WGS sequence"/>
</dbReference>
<feature type="transmembrane region" description="Helical" evidence="1">
    <location>
        <begin position="103"/>
        <end position="123"/>
    </location>
</feature>
<protein>
    <submittedName>
        <fullName evidence="2">Uncharacterized protein</fullName>
    </submittedName>
</protein>